<dbReference type="Gene3D" id="2.60.120.290">
    <property type="entry name" value="Spermadhesin, CUB domain"/>
    <property type="match status" value="1"/>
</dbReference>
<dbReference type="PANTHER" id="PTHR24273">
    <property type="entry name" value="FI04643P-RELATED"/>
    <property type="match status" value="1"/>
</dbReference>
<dbReference type="InterPro" id="IPR035914">
    <property type="entry name" value="Sperma_CUB_dom_sf"/>
</dbReference>
<dbReference type="OrthoDB" id="6515930at2759"/>
<organism evidence="7 8">
    <name type="scientific">Stichopus japonicus</name>
    <name type="common">Sea cucumber</name>
    <dbReference type="NCBI Taxonomy" id="307972"/>
    <lineage>
        <taxon>Eukaryota</taxon>
        <taxon>Metazoa</taxon>
        <taxon>Echinodermata</taxon>
        <taxon>Eleutherozoa</taxon>
        <taxon>Echinozoa</taxon>
        <taxon>Holothuroidea</taxon>
        <taxon>Aspidochirotacea</taxon>
        <taxon>Aspidochirotida</taxon>
        <taxon>Stichopodidae</taxon>
        <taxon>Apostichopus</taxon>
    </lineage>
</organism>
<proteinExistence type="predicted"/>
<evidence type="ECO:0000256" key="4">
    <source>
        <dbReference type="SAM" id="Phobius"/>
    </source>
</evidence>
<keyword evidence="4" id="KW-0472">Membrane</keyword>
<dbReference type="InterPro" id="IPR000859">
    <property type="entry name" value="CUB_dom"/>
</dbReference>
<keyword evidence="8" id="KW-1185">Reference proteome</keyword>
<sequence length="391" mass="43452">MFSVVVFIPGASLPLRTCYGPECATGSVSSMNYPMPYRNRDSMMTLVYVPGAYRFDLSFDKTAFGIEYFKDDLLVGGGLRPPFDLVPGQPDEKEALPGANYFNGFDIPDDFTIINDTMWIWFATDPSITFDGFKLTWTSTAIDVDCPDGITIDVPDNSDRITDGWNSPTIIGAGVGIDNLDIDSNYKPEDTFEIGTYDVTYRYKDAFRNTAECNFRLNVRDVTRPVVEDCPDDIELETCDGRNFTWMEPIAFDNSNKLVVEEMIINRGDDELNVGRNIIVYTFEDASQNRQECRFEVNIICPSDENGGDLGIELWIILAGAAAAVAILLLILAFFAHAKLAAMKAANQADLSFNPEEYQGHKPGAPLEEEILTNGKGKDEITMYDFNGGSV</sequence>
<keyword evidence="4" id="KW-0812">Transmembrane</keyword>
<dbReference type="PANTHER" id="PTHR24273:SF32">
    <property type="entry name" value="HYALIN"/>
    <property type="match status" value="1"/>
</dbReference>
<comment type="caution">
    <text evidence="7">The sequence shown here is derived from an EMBL/GenBank/DDBJ whole genome shotgun (WGS) entry which is preliminary data.</text>
</comment>
<protein>
    <submittedName>
        <fullName evidence="7">Putative hyalin</fullName>
    </submittedName>
</protein>
<evidence type="ECO:0000256" key="3">
    <source>
        <dbReference type="PROSITE-ProRule" id="PRU00059"/>
    </source>
</evidence>
<dbReference type="STRING" id="307972.A0A2G8LRY1"/>
<dbReference type="Pfam" id="PF02494">
    <property type="entry name" value="HYR"/>
    <property type="match status" value="2"/>
</dbReference>
<keyword evidence="2" id="KW-1015">Disulfide bond</keyword>
<feature type="domain" description="CUB" evidence="5">
    <location>
        <begin position="9"/>
        <end position="140"/>
    </location>
</feature>
<evidence type="ECO:0000313" key="7">
    <source>
        <dbReference type="EMBL" id="PIK63026.1"/>
    </source>
</evidence>
<name>A0A2G8LRY1_STIJA</name>
<dbReference type="SUPFAM" id="SSF49854">
    <property type="entry name" value="Spermadhesin, CUB domain"/>
    <property type="match status" value="1"/>
</dbReference>
<dbReference type="PROSITE" id="PS01180">
    <property type="entry name" value="CUB"/>
    <property type="match status" value="1"/>
</dbReference>
<evidence type="ECO:0000259" key="5">
    <source>
        <dbReference type="PROSITE" id="PS01180"/>
    </source>
</evidence>
<feature type="domain" description="HYR" evidence="6">
    <location>
        <begin position="220"/>
        <end position="301"/>
    </location>
</feature>
<feature type="domain" description="HYR" evidence="6">
    <location>
        <begin position="136"/>
        <end position="219"/>
    </location>
</feature>
<dbReference type="InterPro" id="IPR003410">
    <property type="entry name" value="HYR_dom"/>
</dbReference>
<dbReference type="Pfam" id="PF00431">
    <property type="entry name" value="CUB"/>
    <property type="match status" value="1"/>
</dbReference>
<dbReference type="EMBL" id="MRZV01000001">
    <property type="protein sequence ID" value="PIK63026.1"/>
    <property type="molecule type" value="Genomic_DNA"/>
</dbReference>
<dbReference type="AlphaFoldDB" id="A0A2G8LRY1"/>
<evidence type="ECO:0000313" key="8">
    <source>
        <dbReference type="Proteomes" id="UP000230750"/>
    </source>
</evidence>
<dbReference type="PROSITE" id="PS50825">
    <property type="entry name" value="HYR"/>
    <property type="match status" value="2"/>
</dbReference>
<evidence type="ECO:0000259" key="6">
    <source>
        <dbReference type="PROSITE" id="PS50825"/>
    </source>
</evidence>
<keyword evidence="4" id="KW-1133">Transmembrane helix</keyword>
<comment type="caution">
    <text evidence="3">Lacks conserved residue(s) required for the propagation of feature annotation.</text>
</comment>
<accession>A0A2G8LRY1</accession>
<feature type="transmembrane region" description="Helical" evidence="4">
    <location>
        <begin position="314"/>
        <end position="335"/>
    </location>
</feature>
<dbReference type="SMART" id="SM00042">
    <property type="entry name" value="CUB"/>
    <property type="match status" value="1"/>
</dbReference>
<evidence type="ECO:0000256" key="1">
    <source>
        <dbReference type="ARBA" id="ARBA00022737"/>
    </source>
</evidence>
<dbReference type="Proteomes" id="UP000230750">
    <property type="component" value="Unassembled WGS sequence"/>
</dbReference>
<reference evidence="7 8" key="1">
    <citation type="journal article" date="2017" name="PLoS Biol.">
        <title>The sea cucumber genome provides insights into morphological evolution and visceral regeneration.</title>
        <authorList>
            <person name="Zhang X."/>
            <person name="Sun L."/>
            <person name="Yuan J."/>
            <person name="Sun Y."/>
            <person name="Gao Y."/>
            <person name="Zhang L."/>
            <person name="Li S."/>
            <person name="Dai H."/>
            <person name="Hamel J.F."/>
            <person name="Liu C."/>
            <person name="Yu Y."/>
            <person name="Liu S."/>
            <person name="Lin W."/>
            <person name="Guo K."/>
            <person name="Jin S."/>
            <person name="Xu P."/>
            <person name="Storey K.B."/>
            <person name="Huan P."/>
            <person name="Zhang T."/>
            <person name="Zhou Y."/>
            <person name="Zhang J."/>
            <person name="Lin C."/>
            <person name="Li X."/>
            <person name="Xing L."/>
            <person name="Huo D."/>
            <person name="Sun M."/>
            <person name="Wang L."/>
            <person name="Mercier A."/>
            <person name="Li F."/>
            <person name="Yang H."/>
            <person name="Xiang J."/>
        </authorList>
    </citation>
    <scope>NUCLEOTIDE SEQUENCE [LARGE SCALE GENOMIC DNA]</scope>
    <source>
        <strain evidence="7">Shaxun</strain>
        <tissue evidence="7">Muscle</tissue>
    </source>
</reference>
<evidence type="ECO:0000256" key="2">
    <source>
        <dbReference type="ARBA" id="ARBA00023157"/>
    </source>
</evidence>
<keyword evidence="1" id="KW-0677">Repeat</keyword>
<gene>
    <name evidence="7" type="ORF">BSL78_00033</name>
</gene>